<evidence type="ECO:0000256" key="5">
    <source>
        <dbReference type="ARBA" id="ARBA00022801"/>
    </source>
</evidence>
<feature type="region of interest" description="Disordered" evidence="11">
    <location>
        <begin position="321"/>
        <end position="343"/>
    </location>
</feature>
<dbReference type="Gene3D" id="3.30.870.10">
    <property type="entry name" value="Endonuclease Chain A"/>
    <property type="match status" value="2"/>
</dbReference>
<evidence type="ECO:0000313" key="12">
    <source>
        <dbReference type="EMBL" id="OAO17360.1"/>
    </source>
</evidence>
<accession>A0A196SJY3</accession>
<feature type="binding site" evidence="10">
    <location>
        <position position="445"/>
    </location>
    <ligand>
        <name>substrate</name>
    </ligand>
</feature>
<comment type="similarity">
    <text evidence="2">Belongs to the tyrosyl-DNA phosphodiesterase family.</text>
</comment>
<evidence type="ECO:0000256" key="1">
    <source>
        <dbReference type="ARBA" id="ARBA00004123"/>
    </source>
</evidence>
<organism evidence="12 13">
    <name type="scientific">Blastocystis sp. subtype 1 (strain ATCC 50177 / NandII)</name>
    <dbReference type="NCBI Taxonomy" id="478820"/>
    <lineage>
        <taxon>Eukaryota</taxon>
        <taxon>Sar</taxon>
        <taxon>Stramenopiles</taxon>
        <taxon>Bigyra</taxon>
        <taxon>Opalozoa</taxon>
        <taxon>Opalinata</taxon>
        <taxon>Blastocystidae</taxon>
        <taxon>Blastocystis</taxon>
    </lineage>
</organism>
<keyword evidence="4" id="KW-0227">DNA damage</keyword>
<evidence type="ECO:0000256" key="10">
    <source>
        <dbReference type="PIRSR" id="PIRSR610347-2"/>
    </source>
</evidence>
<keyword evidence="6" id="KW-0269">Exonuclease</keyword>
<evidence type="ECO:0000256" key="6">
    <source>
        <dbReference type="ARBA" id="ARBA00022839"/>
    </source>
</evidence>
<keyword evidence="8" id="KW-0539">Nucleus</keyword>
<keyword evidence="7" id="KW-0234">DNA repair</keyword>
<name>A0A196SJY3_BLAHN</name>
<dbReference type="InterPro" id="IPR010347">
    <property type="entry name" value="Tdp1"/>
</dbReference>
<dbReference type="STRING" id="478820.A0A196SJY3"/>
<evidence type="ECO:0000256" key="9">
    <source>
        <dbReference type="PIRSR" id="PIRSR610347-1"/>
    </source>
</evidence>
<dbReference type="PANTHER" id="PTHR12415:SF0">
    <property type="entry name" value="TYROSYL-DNA PHOSPHODIESTERASE 1"/>
    <property type="match status" value="1"/>
</dbReference>
<dbReference type="GO" id="GO:0006281">
    <property type="term" value="P:DNA repair"/>
    <property type="evidence" value="ECO:0007669"/>
    <property type="project" value="UniProtKB-KW"/>
</dbReference>
<gene>
    <name evidence="12" type="ORF">AV274_0877</name>
</gene>
<dbReference type="GO" id="GO:0017005">
    <property type="term" value="F:3'-tyrosyl-DNA phosphodiesterase activity"/>
    <property type="evidence" value="ECO:0007669"/>
    <property type="project" value="TreeGrafter"/>
</dbReference>
<evidence type="ECO:0000256" key="11">
    <source>
        <dbReference type="SAM" id="MobiDB-lite"/>
    </source>
</evidence>
<feature type="active site" description="Proton donor/acceptor" evidence="9">
    <location>
        <position position="443"/>
    </location>
</feature>
<evidence type="ECO:0000313" key="13">
    <source>
        <dbReference type="Proteomes" id="UP000078348"/>
    </source>
</evidence>
<evidence type="ECO:0000256" key="2">
    <source>
        <dbReference type="ARBA" id="ARBA00010205"/>
    </source>
</evidence>
<keyword evidence="3" id="KW-0540">Nuclease</keyword>
<evidence type="ECO:0000256" key="3">
    <source>
        <dbReference type="ARBA" id="ARBA00022722"/>
    </source>
</evidence>
<protein>
    <submittedName>
        <fullName evidence="12">Tyrosyl-DNA phosphodiesterase 1</fullName>
    </submittedName>
</protein>
<dbReference type="GO" id="GO:0005634">
    <property type="term" value="C:nucleus"/>
    <property type="evidence" value="ECO:0007669"/>
    <property type="project" value="UniProtKB-SubCell"/>
</dbReference>
<proteinExistence type="inferred from homology"/>
<feature type="active site" description="Nucleophile" evidence="9">
    <location>
        <position position="175"/>
    </location>
</feature>
<feature type="binding site" evidence="10">
    <location>
        <position position="177"/>
    </location>
    <ligand>
        <name>substrate</name>
    </ligand>
</feature>
<dbReference type="SUPFAM" id="SSF56024">
    <property type="entry name" value="Phospholipase D/nuclease"/>
    <property type="match status" value="2"/>
</dbReference>
<dbReference type="CDD" id="cd09122">
    <property type="entry name" value="PLDc_Tdp1_1"/>
    <property type="match status" value="1"/>
</dbReference>
<dbReference type="Pfam" id="PF06087">
    <property type="entry name" value="Tyr-DNA_phospho"/>
    <property type="match status" value="1"/>
</dbReference>
<keyword evidence="5" id="KW-0378">Hydrolase</keyword>
<dbReference type="PANTHER" id="PTHR12415">
    <property type="entry name" value="TYROSYL-DNA PHOSPHODIESTERASE 1"/>
    <property type="match status" value="1"/>
</dbReference>
<sequence length="546" mass="61637">MSAFFQIEDAAAHCSTIEEALRYIPVDPLPHSRRDPANVPDVYCIDESSSSDDDSDCQIVEDSGPSVHFRGDTLFLNELSGIHPSHTTRYVDFYRLFSTTYSKEPDKDITHILLTSYVHSESMLGFVLSHHPDAEITFLSHLSPEESSRDPVVLNDGKHQILFPSFPTHGYHCFHPKLILIRFPDRLRVVISSSNLMEEDWTEWAQCVWMQDFFLAPEGELRVAEKKMDLEFRTQLIAFLRACGCPDERLFALLRGVFFRGLRVRLVGSVARVLRGKKMSEFGHLRLRAILQSLGEYYAAVHVDGGVWSGCVKCDAVKRAGKGGDAKRSGAVNSKPTNTKESNTEVPLPLLSLCSSIGSPYKNWLCSILRSCHGGRALPPTAELSRCLEVVFPTEQFVRDSRIGEEMAGSLIFKHKNFEAGRYSRAFLKQYRNVAGREGTLPHAKYLMPVPTEQRPRLPWVYAGSHNLTRSAWGALEKDGAQFRMTNYECGVVLLPKNYIDWMNGDLASQDHPQGLQEDDLCEPIDLPFVVPYKSYYSTDTPFCVE</sequence>
<dbReference type="GO" id="GO:0003690">
    <property type="term" value="F:double-stranded DNA binding"/>
    <property type="evidence" value="ECO:0007669"/>
    <property type="project" value="TreeGrafter"/>
</dbReference>
<evidence type="ECO:0000256" key="8">
    <source>
        <dbReference type="ARBA" id="ARBA00023242"/>
    </source>
</evidence>
<dbReference type="OrthoDB" id="47785at2759"/>
<dbReference type="AlphaFoldDB" id="A0A196SJY3"/>
<feature type="compositionally biased region" description="Polar residues" evidence="11">
    <location>
        <begin position="331"/>
        <end position="343"/>
    </location>
</feature>
<dbReference type="Proteomes" id="UP000078348">
    <property type="component" value="Unassembled WGS sequence"/>
</dbReference>
<keyword evidence="13" id="KW-1185">Reference proteome</keyword>
<reference evidence="12 13" key="1">
    <citation type="submission" date="2016-05" db="EMBL/GenBank/DDBJ databases">
        <title>Nuclear genome of Blastocystis sp. subtype 1 NandII.</title>
        <authorList>
            <person name="Gentekaki E."/>
            <person name="Curtis B."/>
            <person name="Stairs C."/>
            <person name="Eme L."/>
            <person name="Herman E."/>
            <person name="Klimes V."/>
            <person name="Arias M.C."/>
            <person name="Elias M."/>
            <person name="Hilliou F."/>
            <person name="Klute M."/>
            <person name="Malik S.-B."/>
            <person name="Pightling A."/>
            <person name="Rachubinski R."/>
            <person name="Salas D."/>
            <person name="Schlacht A."/>
            <person name="Suga H."/>
            <person name="Archibald J."/>
            <person name="Ball S.G."/>
            <person name="Clark G."/>
            <person name="Dacks J."/>
            <person name="Van Der Giezen M."/>
            <person name="Tsaousis A."/>
            <person name="Roger A."/>
        </authorList>
    </citation>
    <scope>NUCLEOTIDE SEQUENCE [LARGE SCALE GENOMIC DNA]</scope>
    <source>
        <strain evidence="13">ATCC 50177 / NandII</strain>
    </source>
</reference>
<dbReference type="GO" id="GO:0003697">
    <property type="term" value="F:single-stranded DNA binding"/>
    <property type="evidence" value="ECO:0007669"/>
    <property type="project" value="TreeGrafter"/>
</dbReference>
<dbReference type="GO" id="GO:0004527">
    <property type="term" value="F:exonuclease activity"/>
    <property type="evidence" value="ECO:0007669"/>
    <property type="project" value="UniProtKB-KW"/>
</dbReference>
<comment type="subcellular location">
    <subcellularLocation>
        <location evidence="1">Nucleus</location>
    </subcellularLocation>
</comment>
<dbReference type="EMBL" id="LXWW01000033">
    <property type="protein sequence ID" value="OAO17360.1"/>
    <property type="molecule type" value="Genomic_DNA"/>
</dbReference>
<evidence type="ECO:0000256" key="7">
    <source>
        <dbReference type="ARBA" id="ARBA00023204"/>
    </source>
</evidence>
<comment type="caution">
    <text evidence="12">The sequence shown here is derived from an EMBL/GenBank/DDBJ whole genome shotgun (WGS) entry which is preliminary data.</text>
</comment>
<evidence type="ECO:0000256" key="4">
    <source>
        <dbReference type="ARBA" id="ARBA00022763"/>
    </source>
</evidence>